<reference evidence="2" key="1">
    <citation type="submission" date="2019-10" db="EMBL/GenBank/DDBJ databases">
        <authorList>
            <consortium name="DOE Joint Genome Institute"/>
            <person name="Kuo A."/>
            <person name="Miyauchi S."/>
            <person name="Kiss E."/>
            <person name="Drula E."/>
            <person name="Kohler A."/>
            <person name="Sanchez-Garcia M."/>
            <person name="Andreopoulos B."/>
            <person name="Barry K.W."/>
            <person name="Bonito G."/>
            <person name="Buee M."/>
            <person name="Carver A."/>
            <person name="Chen C."/>
            <person name="Cichocki N."/>
            <person name="Clum A."/>
            <person name="Culley D."/>
            <person name="Crous P.W."/>
            <person name="Fauchery L."/>
            <person name="Girlanda M."/>
            <person name="Hayes R."/>
            <person name="Keri Z."/>
            <person name="LaButti K."/>
            <person name="Lipzen A."/>
            <person name="Lombard V."/>
            <person name="Magnuson J."/>
            <person name="Maillard F."/>
            <person name="Morin E."/>
            <person name="Murat C."/>
            <person name="Nolan M."/>
            <person name="Ohm R."/>
            <person name="Pangilinan J."/>
            <person name="Pereira M."/>
            <person name="Perotto S."/>
            <person name="Peter M."/>
            <person name="Riley R."/>
            <person name="Sitrit Y."/>
            <person name="Stielow B."/>
            <person name="Szollosi G."/>
            <person name="Zifcakova L."/>
            <person name="Stursova M."/>
            <person name="Spatafora J.W."/>
            <person name="Tedersoo L."/>
            <person name="Vaario L.-M."/>
            <person name="Yamada A."/>
            <person name="Yan M."/>
            <person name="Wang P."/>
            <person name="Xu J."/>
            <person name="Bruns T."/>
            <person name="Baldrian P."/>
            <person name="Vilgalys R."/>
            <person name="Henrissat B."/>
            <person name="Grigoriev I.V."/>
            <person name="Hibbett D."/>
            <person name="Nagy L.G."/>
            <person name="Martin F.M."/>
        </authorList>
    </citation>
    <scope>NUCLEOTIDE SEQUENCE</scope>
    <source>
        <strain evidence="2">Prilba</strain>
    </source>
</reference>
<organism evidence="2 3">
    <name type="scientific">Russula ochroleuca</name>
    <dbReference type="NCBI Taxonomy" id="152965"/>
    <lineage>
        <taxon>Eukaryota</taxon>
        <taxon>Fungi</taxon>
        <taxon>Dikarya</taxon>
        <taxon>Basidiomycota</taxon>
        <taxon>Agaricomycotina</taxon>
        <taxon>Agaricomycetes</taxon>
        <taxon>Russulales</taxon>
        <taxon>Russulaceae</taxon>
        <taxon>Russula</taxon>
    </lineage>
</organism>
<name>A0A9P5JXP1_9AGAM</name>
<dbReference type="PANTHER" id="PTHR33104">
    <property type="entry name" value="SI:DKEY-29D5.2"/>
    <property type="match status" value="1"/>
</dbReference>
<keyword evidence="3" id="KW-1185">Reference proteome</keyword>
<comment type="caution">
    <text evidence="2">The sequence shown here is derived from an EMBL/GenBank/DDBJ whole genome shotgun (WGS) entry which is preliminary data.</text>
</comment>
<accession>A0A9P5JXP1</accession>
<dbReference type="AlphaFoldDB" id="A0A9P5JXP1"/>
<dbReference type="OrthoDB" id="3257338at2759"/>
<sequence>MPEAELINRLILTVDANFRMKNKEKNTRDMPALGDRWAHFVPETPYMEYVQKWGFEEQCDQCDSKLRAIDLANSKFSKGYKATGVGGVFCTCHGLVRKNGLGNLQNGERYTNMDFLAFYSLMFSVLTTIVFSYDIVYLFQALLFFIPKFHIYVHRAKCQYKFSFNFQRWSVHTDGEDPEWFWSHINPASLSTREMTPGARFDALDSHAAHWNWHKIIKLGSLLASRLAEALKEHALHRTFYMKLLSGLDQTIVEKWKELVTAWEDDQTKPSPFEEVNNTAMSAQVCKQLVEEEAAAASLGKIAAHDVSPSTFIHTGLQLEEYQRNLVMDARILKEAKAKATDHQMGQLITKCNALRHRIDKWREIQDVYMLSIAKCRVESMPPDDASPETIPLHLPSALPTDIISTIPSNFIDIKTHLRISQADDSLDDLKRFL</sequence>
<dbReference type="InterPro" id="IPR040521">
    <property type="entry name" value="KDZ"/>
</dbReference>
<dbReference type="EMBL" id="WHVB01000028">
    <property type="protein sequence ID" value="KAF8469370.1"/>
    <property type="molecule type" value="Genomic_DNA"/>
</dbReference>
<dbReference type="PANTHER" id="PTHR33104:SF2">
    <property type="entry name" value="CXC3 LIKE CYSTEINE CLUSTER DOMAIN-CONTAINING PROTEIN"/>
    <property type="match status" value="1"/>
</dbReference>
<keyword evidence="1" id="KW-0472">Membrane</keyword>
<dbReference type="Proteomes" id="UP000759537">
    <property type="component" value="Unassembled WGS sequence"/>
</dbReference>
<protein>
    <submittedName>
        <fullName evidence="2">Uncharacterized protein</fullName>
    </submittedName>
</protein>
<evidence type="ECO:0000313" key="2">
    <source>
        <dbReference type="EMBL" id="KAF8469370.1"/>
    </source>
</evidence>
<reference evidence="2" key="2">
    <citation type="journal article" date="2020" name="Nat. Commun.">
        <title>Large-scale genome sequencing of mycorrhizal fungi provides insights into the early evolution of symbiotic traits.</title>
        <authorList>
            <person name="Miyauchi S."/>
            <person name="Kiss E."/>
            <person name="Kuo A."/>
            <person name="Drula E."/>
            <person name="Kohler A."/>
            <person name="Sanchez-Garcia M."/>
            <person name="Morin E."/>
            <person name="Andreopoulos B."/>
            <person name="Barry K.W."/>
            <person name="Bonito G."/>
            <person name="Buee M."/>
            <person name="Carver A."/>
            <person name="Chen C."/>
            <person name="Cichocki N."/>
            <person name="Clum A."/>
            <person name="Culley D."/>
            <person name="Crous P.W."/>
            <person name="Fauchery L."/>
            <person name="Girlanda M."/>
            <person name="Hayes R.D."/>
            <person name="Keri Z."/>
            <person name="LaButti K."/>
            <person name="Lipzen A."/>
            <person name="Lombard V."/>
            <person name="Magnuson J."/>
            <person name="Maillard F."/>
            <person name="Murat C."/>
            <person name="Nolan M."/>
            <person name="Ohm R.A."/>
            <person name="Pangilinan J."/>
            <person name="Pereira M.F."/>
            <person name="Perotto S."/>
            <person name="Peter M."/>
            <person name="Pfister S."/>
            <person name="Riley R."/>
            <person name="Sitrit Y."/>
            <person name="Stielow J.B."/>
            <person name="Szollosi G."/>
            <person name="Zifcakova L."/>
            <person name="Stursova M."/>
            <person name="Spatafora J.W."/>
            <person name="Tedersoo L."/>
            <person name="Vaario L.M."/>
            <person name="Yamada A."/>
            <person name="Yan M."/>
            <person name="Wang P."/>
            <person name="Xu J."/>
            <person name="Bruns T."/>
            <person name="Baldrian P."/>
            <person name="Vilgalys R."/>
            <person name="Dunand C."/>
            <person name="Henrissat B."/>
            <person name="Grigoriev I.V."/>
            <person name="Hibbett D."/>
            <person name="Nagy L.G."/>
            <person name="Martin F.M."/>
        </authorList>
    </citation>
    <scope>NUCLEOTIDE SEQUENCE</scope>
    <source>
        <strain evidence="2">Prilba</strain>
    </source>
</reference>
<feature type="transmembrane region" description="Helical" evidence="1">
    <location>
        <begin position="116"/>
        <end position="146"/>
    </location>
</feature>
<keyword evidence="1" id="KW-1133">Transmembrane helix</keyword>
<keyword evidence="1" id="KW-0812">Transmembrane</keyword>
<dbReference type="Pfam" id="PF18758">
    <property type="entry name" value="KDZ"/>
    <property type="match status" value="1"/>
</dbReference>
<evidence type="ECO:0000256" key="1">
    <source>
        <dbReference type="SAM" id="Phobius"/>
    </source>
</evidence>
<proteinExistence type="predicted"/>
<gene>
    <name evidence="2" type="ORF">DFH94DRAFT_697294</name>
</gene>
<evidence type="ECO:0000313" key="3">
    <source>
        <dbReference type="Proteomes" id="UP000759537"/>
    </source>
</evidence>